<dbReference type="SUPFAM" id="SSF56235">
    <property type="entry name" value="N-terminal nucleophile aminohydrolases (Ntn hydrolases)"/>
    <property type="match status" value="1"/>
</dbReference>
<name>A0ABV8AW75_9BACT</name>
<evidence type="ECO:0000313" key="2">
    <source>
        <dbReference type="EMBL" id="MFC3881196.1"/>
    </source>
</evidence>
<comment type="caution">
    <text evidence="2">The sequence shown here is derived from an EMBL/GenBank/DDBJ whole genome shotgun (WGS) entry which is preliminary data.</text>
</comment>
<dbReference type="EMBL" id="JBHRZS010000007">
    <property type="protein sequence ID" value="MFC3881196.1"/>
    <property type="molecule type" value="Genomic_DNA"/>
</dbReference>
<dbReference type="InterPro" id="IPR029055">
    <property type="entry name" value="Ntn_hydrolases_N"/>
</dbReference>
<reference evidence="3" key="1">
    <citation type="journal article" date="2019" name="Int. J. Syst. Evol. Microbiol.">
        <title>The Global Catalogue of Microorganisms (GCM) 10K type strain sequencing project: providing services to taxonomists for standard genome sequencing and annotation.</title>
        <authorList>
            <consortium name="The Broad Institute Genomics Platform"/>
            <consortium name="The Broad Institute Genome Sequencing Center for Infectious Disease"/>
            <person name="Wu L."/>
            <person name="Ma J."/>
        </authorList>
    </citation>
    <scope>NUCLEOTIDE SEQUENCE [LARGE SCALE GENOMIC DNA]</scope>
    <source>
        <strain evidence="3">CCUG 60523</strain>
    </source>
</reference>
<dbReference type="Gene3D" id="3.60.60.10">
    <property type="entry name" value="Penicillin V Acylase, Chain A"/>
    <property type="match status" value="1"/>
</dbReference>
<dbReference type="InterPro" id="IPR005079">
    <property type="entry name" value="Peptidase_C45_hydrolase"/>
</dbReference>
<dbReference type="RefSeq" id="WP_377906537.1">
    <property type="nucleotide sequence ID" value="NZ_JBHRZS010000007.1"/>
</dbReference>
<gene>
    <name evidence="2" type="ORF">ACFOSV_13465</name>
</gene>
<keyword evidence="3" id="KW-1185">Reference proteome</keyword>
<evidence type="ECO:0000259" key="1">
    <source>
        <dbReference type="Pfam" id="PF03417"/>
    </source>
</evidence>
<dbReference type="Pfam" id="PF03417">
    <property type="entry name" value="AAT"/>
    <property type="match status" value="1"/>
</dbReference>
<dbReference type="Proteomes" id="UP001595805">
    <property type="component" value="Unassembled WGS sequence"/>
</dbReference>
<organism evidence="2 3">
    <name type="scientific">Algoriphagus namhaensis</name>
    <dbReference type="NCBI Taxonomy" id="915353"/>
    <lineage>
        <taxon>Bacteria</taxon>
        <taxon>Pseudomonadati</taxon>
        <taxon>Bacteroidota</taxon>
        <taxon>Cytophagia</taxon>
        <taxon>Cytophagales</taxon>
        <taxon>Cyclobacteriaceae</taxon>
        <taxon>Algoriphagus</taxon>
    </lineage>
</organism>
<dbReference type="InterPro" id="IPR047794">
    <property type="entry name" value="C45_proenzyme-like"/>
</dbReference>
<keyword evidence="2" id="KW-0808">Transferase</keyword>
<protein>
    <submittedName>
        <fullName evidence="2">C45 family autoproteolytic acyltransferase/hydrolase</fullName>
    </submittedName>
</protein>
<evidence type="ECO:0000313" key="3">
    <source>
        <dbReference type="Proteomes" id="UP001595805"/>
    </source>
</evidence>
<dbReference type="GO" id="GO:0016746">
    <property type="term" value="F:acyltransferase activity"/>
    <property type="evidence" value="ECO:0007669"/>
    <property type="project" value="UniProtKB-KW"/>
</dbReference>
<keyword evidence="2" id="KW-0012">Acyltransferase</keyword>
<accession>A0ABV8AW75</accession>
<feature type="domain" description="Peptidase C45 hydrolase" evidence="1">
    <location>
        <begin position="99"/>
        <end position="300"/>
    </location>
</feature>
<sequence length="326" mass="36498">MQRVFTSIDESKQDSKWKNLFNQRWPAYRAWLESNNSIYDSRAAHEALKSYMPEMVTMHERLCHLVNADEAAFCFLSGFQPPVYSSACSQAVSARGAVQLVRNYDYHLDRFEGVLLKSAWNGKQVIASSDCLVGVLDGMNEEGLTLSLTFGGRHVVGFGFGLPFILRYVLEFCSEVHEAVEVLGRVPSHMSYNVTLTDQTGIVRTIQVSPDRPLIITDAPYSTNHQGPIEWTEHGVFSDTGQRASHLDDLLARGLSGDSLVRAFMHPPLFKSNHSKGQGTLYTAVYKPTEGSMQLLWPNASLNQSFESFSEVQIPITYQHSENSHA</sequence>
<dbReference type="NCBIfam" id="NF040521">
    <property type="entry name" value="C45_proenzyme"/>
    <property type="match status" value="1"/>
</dbReference>
<proteinExistence type="predicted"/>